<gene>
    <name evidence="12" type="ORF">B7O87_13925</name>
</gene>
<dbReference type="SUPFAM" id="SSF52374">
    <property type="entry name" value="Nucleotidylyl transferase"/>
    <property type="match status" value="1"/>
</dbReference>
<keyword evidence="9" id="KW-0520">NAD</keyword>
<dbReference type="InterPro" id="IPR014729">
    <property type="entry name" value="Rossmann-like_a/b/a_fold"/>
</dbReference>
<dbReference type="GO" id="GO:0009435">
    <property type="term" value="P:NAD+ biosynthetic process"/>
    <property type="evidence" value="ECO:0007669"/>
    <property type="project" value="UniProtKB-UniPathway"/>
</dbReference>
<dbReference type="Gene3D" id="3.40.50.620">
    <property type="entry name" value="HUPs"/>
    <property type="match status" value="1"/>
</dbReference>
<protein>
    <recommendedName>
        <fullName evidence="3">nicotinate-nucleotide adenylyltransferase</fullName>
        <ecNumber evidence="3">2.7.7.18</ecNumber>
    </recommendedName>
</protein>
<evidence type="ECO:0000256" key="10">
    <source>
        <dbReference type="ARBA" id="ARBA00048721"/>
    </source>
</evidence>
<evidence type="ECO:0000256" key="7">
    <source>
        <dbReference type="ARBA" id="ARBA00022741"/>
    </source>
</evidence>
<proteinExistence type="predicted"/>
<dbReference type="EMBL" id="NBYN01000059">
    <property type="protein sequence ID" value="OSO88192.1"/>
    <property type="molecule type" value="Genomic_DNA"/>
</dbReference>
<keyword evidence="6 12" id="KW-0548">Nucleotidyltransferase</keyword>
<evidence type="ECO:0000313" key="12">
    <source>
        <dbReference type="EMBL" id="OSO88192.1"/>
    </source>
</evidence>
<evidence type="ECO:0000256" key="6">
    <source>
        <dbReference type="ARBA" id="ARBA00022695"/>
    </source>
</evidence>
<dbReference type="NCBIfam" id="TIGR00482">
    <property type="entry name" value="nicotinate (nicotinamide) nucleotide adenylyltransferase"/>
    <property type="match status" value="1"/>
</dbReference>
<feature type="domain" description="Cytidyltransferase-like" evidence="11">
    <location>
        <begin position="5"/>
        <end position="168"/>
    </location>
</feature>
<accession>A0A1X4G3X4</accession>
<dbReference type="InterPro" id="IPR004821">
    <property type="entry name" value="Cyt_trans-like"/>
</dbReference>
<keyword evidence="8" id="KW-0067">ATP-binding</keyword>
<evidence type="ECO:0000256" key="5">
    <source>
        <dbReference type="ARBA" id="ARBA00022679"/>
    </source>
</evidence>
<organism evidence="12 13">
    <name type="scientific">Cylindrospermopsis raciborskii CENA303</name>
    <dbReference type="NCBI Taxonomy" id="1170769"/>
    <lineage>
        <taxon>Bacteria</taxon>
        <taxon>Bacillati</taxon>
        <taxon>Cyanobacteriota</taxon>
        <taxon>Cyanophyceae</taxon>
        <taxon>Nostocales</taxon>
        <taxon>Aphanizomenonaceae</taxon>
        <taxon>Cylindrospermopsis</taxon>
    </lineage>
</organism>
<keyword evidence="5 12" id="KW-0808">Transferase</keyword>
<keyword evidence="4" id="KW-0662">Pyridine nucleotide biosynthesis</keyword>
<evidence type="ECO:0000313" key="13">
    <source>
        <dbReference type="Proteomes" id="UP000192997"/>
    </source>
</evidence>
<keyword evidence="7" id="KW-0547">Nucleotide-binding</keyword>
<dbReference type="RefSeq" id="WP_085728995.1">
    <property type="nucleotide sequence ID" value="NZ_NBYN01000059.1"/>
</dbReference>
<dbReference type="PANTHER" id="PTHR39321:SF3">
    <property type="entry name" value="PHOSPHOPANTETHEINE ADENYLYLTRANSFERASE"/>
    <property type="match status" value="1"/>
</dbReference>
<evidence type="ECO:0000256" key="1">
    <source>
        <dbReference type="ARBA" id="ARBA00002324"/>
    </source>
</evidence>
<sequence length="190" mass="21684">MNIALFGTSADPPTAGHQRIIKWLSENYDWVAVWAADNPMKEQQTPLGHRAAMLQLLISDIRPPLDKLNNIILAQELSSWRTLETLERAKLKWGNDVKYTLVIGSDLVNQLPRWYRISDLLQQVQLLVIPRPGYIIEDDSLHKIRQLGGKMAIASTKGLDVSSTNFRQQKNLQTLTAPVIAYINRERLYI</sequence>
<dbReference type="AlphaFoldDB" id="A0A1X4G3X4"/>
<dbReference type="CDD" id="cd02165">
    <property type="entry name" value="NMNAT"/>
    <property type="match status" value="1"/>
</dbReference>
<dbReference type="UniPathway" id="UPA00253">
    <property type="reaction ID" value="UER00332"/>
</dbReference>
<comment type="caution">
    <text evidence="12">The sequence shown here is derived from an EMBL/GenBank/DDBJ whole genome shotgun (WGS) entry which is preliminary data.</text>
</comment>
<evidence type="ECO:0000256" key="4">
    <source>
        <dbReference type="ARBA" id="ARBA00022642"/>
    </source>
</evidence>
<reference evidence="13" key="1">
    <citation type="submission" date="2017-04" db="EMBL/GenBank/DDBJ databases">
        <authorList>
            <person name="Abreu V.A."/>
            <person name="Popin R.V."/>
            <person name="Rigonato J."/>
            <person name="Andreote A.P."/>
            <person name="Schaker P.C."/>
            <person name="Hoff-Risseti C."/>
            <person name="Alvarenga D.O."/>
            <person name="Varani A.M."/>
            <person name="Fiore M.F."/>
        </authorList>
    </citation>
    <scope>NUCLEOTIDE SEQUENCE [LARGE SCALE GENOMIC DNA]</scope>
    <source>
        <strain evidence="13">CENA303</strain>
    </source>
</reference>
<dbReference type="GO" id="GO:0004515">
    <property type="term" value="F:nicotinate-nucleotide adenylyltransferase activity"/>
    <property type="evidence" value="ECO:0007669"/>
    <property type="project" value="UniProtKB-EC"/>
</dbReference>
<dbReference type="NCBIfam" id="NF000842">
    <property type="entry name" value="PRK00071.2-1"/>
    <property type="match status" value="1"/>
</dbReference>
<dbReference type="NCBIfam" id="TIGR00125">
    <property type="entry name" value="cyt_tran_rel"/>
    <property type="match status" value="1"/>
</dbReference>
<evidence type="ECO:0000256" key="2">
    <source>
        <dbReference type="ARBA" id="ARBA00005019"/>
    </source>
</evidence>
<dbReference type="InterPro" id="IPR005248">
    <property type="entry name" value="NadD/NMNAT"/>
</dbReference>
<dbReference type="GO" id="GO:0005524">
    <property type="term" value="F:ATP binding"/>
    <property type="evidence" value="ECO:0007669"/>
    <property type="project" value="UniProtKB-KW"/>
</dbReference>
<evidence type="ECO:0000256" key="8">
    <source>
        <dbReference type="ARBA" id="ARBA00022840"/>
    </source>
</evidence>
<evidence type="ECO:0000259" key="11">
    <source>
        <dbReference type="Pfam" id="PF01467"/>
    </source>
</evidence>
<evidence type="ECO:0000256" key="9">
    <source>
        <dbReference type="ARBA" id="ARBA00023027"/>
    </source>
</evidence>
<dbReference type="PANTHER" id="PTHR39321">
    <property type="entry name" value="NICOTINATE-NUCLEOTIDE ADENYLYLTRANSFERASE-RELATED"/>
    <property type="match status" value="1"/>
</dbReference>
<name>A0A1X4G3X4_9CYAN</name>
<comment type="function">
    <text evidence="1">Catalyzes the reversible adenylation of nicotinate mononucleotide (NaMN) to nicotinic acid adenine dinucleotide (NaAD).</text>
</comment>
<dbReference type="Proteomes" id="UP000192997">
    <property type="component" value="Unassembled WGS sequence"/>
</dbReference>
<dbReference type="EC" id="2.7.7.18" evidence="3"/>
<dbReference type="Pfam" id="PF01467">
    <property type="entry name" value="CTP_transf_like"/>
    <property type="match status" value="1"/>
</dbReference>
<comment type="pathway">
    <text evidence="2">Cofactor biosynthesis; NAD(+) biosynthesis; deamido-NAD(+) from nicotinate D-ribonucleotide: step 1/1.</text>
</comment>
<evidence type="ECO:0000256" key="3">
    <source>
        <dbReference type="ARBA" id="ARBA00012389"/>
    </source>
</evidence>
<comment type="catalytic activity">
    <reaction evidence="10">
        <text>nicotinate beta-D-ribonucleotide + ATP + H(+) = deamido-NAD(+) + diphosphate</text>
        <dbReference type="Rhea" id="RHEA:22860"/>
        <dbReference type="ChEBI" id="CHEBI:15378"/>
        <dbReference type="ChEBI" id="CHEBI:30616"/>
        <dbReference type="ChEBI" id="CHEBI:33019"/>
        <dbReference type="ChEBI" id="CHEBI:57502"/>
        <dbReference type="ChEBI" id="CHEBI:58437"/>
        <dbReference type="EC" id="2.7.7.18"/>
    </reaction>
</comment>